<comment type="caution">
    <text evidence="2">The sequence shown here is derived from an EMBL/GenBank/DDBJ whole genome shotgun (WGS) entry which is preliminary data.</text>
</comment>
<dbReference type="OrthoDB" id="2392887at2759"/>
<feature type="region of interest" description="Disordered" evidence="1">
    <location>
        <begin position="1"/>
        <end position="73"/>
    </location>
</feature>
<evidence type="ECO:0000313" key="2">
    <source>
        <dbReference type="EMBL" id="CAG8472277.1"/>
    </source>
</evidence>
<dbReference type="EMBL" id="CAJVPV010000748">
    <property type="protein sequence ID" value="CAG8472277.1"/>
    <property type="molecule type" value="Genomic_DNA"/>
</dbReference>
<organism evidence="2 3">
    <name type="scientific">Acaulospora morrowiae</name>
    <dbReference type="NCBI Taxonomy" id="94023"/>
    <lineage>
        <taxon>Eukaryota</taxon>
        <taxon>Fungi</taxon>
        <taxon>Fungi incertae sedis</taxon>
        <taxon>Mucoromycota</taxon>
        <taxon>Glomeromycotina</taxon>
        <taxon>Glomeromycetes</taxon>
        <taxon>Diversisporales</taxon>
        <taxon>Acaulosporaceae</taxon>
        <taxon>Acaulospora</taxon>
    </lineage>
</organism>
<feature type="compositionally biased region" description="Basic and acidic residues" evidence="1">
    <location>
        <begin position="59"/>
        <end position="73"/>
    </location>
</feature>
<protein>
    <submittedName>
        <fullName evidence="2">9239_t:CDS:1</fullName>
    </submittedName>
</protein>
<accession>A0A9N8VZZ1</accession>
<dbReference type="Proteomes" id="UP000789342">
    <property type="component" value="Unassembled WGS sequence"/>
</dbReference>
<evidence type="ECO:0000256" key="1">
    <source>
        <dbReference type="SAM" id="MobiDB-lite"/>
    </source>
</evidence>
<gene>
    <name evidence="2" type="ORF">AMORRO_LOCUS1911</name>
</gene>
<sequence length="280" mass="31867">MHNNLKRGGRFKTQFQDRSGRGRGRSPNRNDDNSSSPGQLNLFASHGVAMNRTPSPQGERNKERGISQEEIDKRNARAERFGIQLNPSQRRNAGGKVILDYKKAEVKEPPPDPIVDFLKVVEDYVKTQTLIRKIKENRQTNNNRAVAWDFFHEELCPITLESLYRNDKGSQQVDPSDEEDYITEGNRQKEGLKGDEVPSTPRFFDVEMEDVHQFLTSPLPSSPGFRIFESMDVDEAFPSSPSLTPQAIILLSSLMHFFVVIWCWSLIDCLPSLYLGSIPV</sequence>
<dbReference type="AlphaFoldDB" id="A0A9N8VZZ1"/>
<keyword evidence="3" id="KW-1185">Reference proteome</keyword>
<feature type="compositionally biased region" description="Basic residues" evidence="1">
    <location>
        <begin position="1"/>
        <end position="10"/>
    </location>
</feature>
<reference evidence="2" key="1">
    <citation type="submission" date="2021-06" db="EMBL/GenBank/DDBJ databases">
        <authorList>
            <person name="Kallberg Y."/>
            <person name="Tangrot J."/>
            <person name="Rosling A."/>
        </authorList>
    </citation>
    <scope>NUCLEOTIDE SEQUENCE</scope>
    <source>
        <strain evidence="2">CL551</strain>
    </source>
</reference>
<name>A0A9N8VZZ1_9GLOM</name>
<evidence type="ECO:0000313" key="3">
    <source>
        <dbReference type="Proteomes" id="UP000789342"/>
    </source>
</evidence>
<proteinExistence type="predicted"/>